<name>A0ACC1HXT7_9FUNG</name>
<proteinExistence type="predicted"/>
<dbReference type="EMBL" id="JAMZIH010000543">
    <property type="protein sequence ID" value="KAJ1679189.1"/>
    <property type="molecule type" value="Genomic_DNA"/>
</dbReference>
<sequence length="209" mass="22762">MSLRVSDYLAQKASQDIDKELMSPKCGFVVEQLMELAGLSVAQAVCKEYPVATTPRVLVCVGPGNNGGDGLVAARHLAHFGYSPSLLYPKQPNKELYQNLLLQCRMLNIRLVEDIDYGLNSTDLIIDAIFGVSFSGAVREPFGSVINKLKQTTIPIVSIDVPSGWDVEKGNLSGVGFEPEMLVSLTAPKECAKLFKGKYHYVGGRFIPP</sequence>
<gene>
    <name evidence="1" type="ORF">EV182_002558</name>
</gene>
<protein>
    <submittedName>
        <fullName evidence="1">Uncharacterized protein</fullName>
    </submittedName>
</protein>
<evidence type="ECO:0000313" key="2">
    <source>
        <dbReference type="Proteomes" id="UP001145114"/>
    </source>
</evidence>
<accession>A0ACC1HXT7</accession>
<keyword evidence="2" id="KW-1185">Reference proteome</keyword>
<organism evidence="1 2">
    <name type="scientific">Spiromyces aspiralis</name>
    <dbReference type="NCBI Taxonomy" id="68401"/>
    <lineage>
        <taxon>Eukaryota</taxon>
        <taxon>Fungi</taxon>
        <taxon>Fungi incertae sedis</taxon>
        <taxon>Zoopagomycota</taxon>
        <taxon>Kickxellomycotina</taxon>
        <taxon>Kickxellomycetes</taxon>
        <taxon>Kickxellales</taxon>
        <taxon>Kickxellaceae</taxon>
        <taxon>Spiromyces</taxon>
    </lineage>
</organism>
<dbReference type="Proteomes" id="UP001145114">
    <property type="component" value="Unassembled WGS sequence"/>
</dbReference>
<comment type="caution">
    <text evidence="1">The sequence shown here is derived from an EMBL/GenBank/DDBJ whole genome shotgun (WGS) entry which is preliminary data.</text>
</comment>
<evidence type="ECO:0000313" key="1">
    <source>
        <dbReference type="EMBL" id="KAJ1679189.1"/>
    </source>
</evidence>
<reference evidence="1" key="1">
    <citation type="submission" date="2022-06" db="EMBL/GenBank/DDBJ databases">
        <title>Phylogenomic reconstructions and comparative analyses of Kickxellomycotina fungi.</title>
        <authorList>
            <person name="Reynolds N.K."/>
            <person name="Stajich J.E."/>
            <person name="Barry K."/>
            <person name="Grigoriev I.V."/>
            <person name="Crous P."/>
            <person name="Smith M.E."/>
        </authorList>
    </citation>
    <scope>NUCLEOTIDE SEQUENCE</scope>
    <source>
        <strain evidence="1">RSA 2271</strain>
    </source>
</reference>